<evidence type="ECO:0000313" key="1">
    <source>
        <dbReference type="EMBL" id="TNN39705.1"/>
    </source>
</evidence>
<evidence type="ECO:0000313" key="2">
    <source>
        <dbReference type="Proteomes" id="UP000314294"/>
    </source>
</evidence>
<keyword evidence="2" id="KW-1185">Reference proteome</keyword>
<dbReference type="Proteomes" id="UP000314294">
    <property type="component" value="Unassembled WGS sequence"/>
</dbReference>
<accession>A0A4Z2FFN0</accession>
<dbReference type="EMBL" id="SRLO01001256">
    <property type="protein sequence ID" value="TNN39705.1"/>
    <property type="molecule type" value="Genomic_DNA"/>
</dbReference>
<name>A0A4Z2FFN0_9TELE</name>
<dbReference type="AlphaFoldDB" id="A0A4Z2FFN0"/>
<reference evidence="1 2" key="1">
    <citation type="submission" date="2019-03" db="EMBL/GenBank/DDBJ databases">
        <title>First draft genome of Liparis tanakae, snailfish: a comprehensive survey of snailfish specific genes.</title>
        <authorList>
            <person name="Kim W."/>
            <person name="Song I."/>
            <person name="Jeong J.-H."/>
            <person name="Kim D."/>
            <person name="Kim S."/>
            <person name="Ryu S."/>
            <person name="Song J.Y."/>
            <person name="Lee S.K."/>
        </authorList>
    </citation>
    <scope>NUCLEOTIDE SEQUENCE [LARGE SCALE GENOMIC DNA]</scope>
    <source>
        <tissue evidence="1">Muscle</tissue>
    </source>
</reference>
<organism evidence="1 2">
    <name type="scientific">Liparis tanakae</name>
    <name type="common">Tanaka's snailfish</name>
    <dbReference type="NCBI Taxonomy" id="230148"/>
    <lineage>
        <taxon>Eukaryota</taxon>
        <taxon>Metazoa</taxon>
        <taxon>Chordata</taxon>
        <taxon>Craniata</taxon>
        <taxon>Vertebrata</taxon>
        <taxon>Euteleostomi</taxon>
        <taxon>Actinopterygii</taxon>
        <taxon>Neopterygii</taxon>
        <taxon>Teleostei</taxon>
        <taxon>Neoteleostei</taxon>
        <taxon>Acanthomorphata</taxon>
        <taxon>Eupercaria</taxon>
        <taxon>Perciformes</taxon>
        <taxon>Cottioidei</taxon>
        <taxon>Cottales</taxon>
        <taxon>Liparidae</taxon>
        <taxon>Liparis</taxon>
    </lineage>
</organism>
<gene>
    <name evidence="1" type="ORF">EYF80_050111</name>
</gene>
<sequence>MRRGEEPLLYLTEVQATIFRTGLQHGEAEQLGQRMAESQLIALSKPVLQGGVAVCCVYGALLSFRLFLPKPCDLDFRSTAGLVVLDTGGSGYQSPCGSCSHSTTWHVYEPLSELRARRMLSSKLGPSLRCVLIRCLWLGSTCGANVTRASWSELTRVRFSACCCSRQVTE</sequence>
<comment type="caution">
    <text evidence="1">The sequence shown here is derived from an EMBL/GenBank/DDBJ whole genome shotgun (WGS) entry which is preliminary data.</text>
</comment>
<protein>
    <submittedName>
        <fullName evidence="1">Uncharacterized protein</fullName>
    </submittedName>
</protein>
<proteinExistence type="predicted"/>